<gene>
    <name evidence="3" type="ORF">BIFLH23_02107</name>
</gene>
<dbReference type="EMBL" id="CABWKH010000027">
    <property type="protein sequence ID" value="VWQ38417.1"/>
    <property type="molecule type" value="Genomic_DNA"/>
</dbReference>
<evidence type="ECO:0000313" key="4">
    <source>
        <dbReference type="Proteomes" id="UP000494246"/>
    </source>
</evidence>
<dbReference type="SUPFAM" id="SSF56563">
    <property type="entry name" value="Major capsid protein gp5"/>
    <property type="match status" value="1"/>
</dbReference>
<proteinExistence type="predicted"/>
<dbReference type="AlphaFoldDB" id="A0A8U0LMZ1"/>
<dbReference type="NCBIfam" id="TIGR01554">
    <property type="entry name" value="major_cap_HK97"/>
    <property type="match status" value="1"/>
</dbReference>
<protein>
    <submittedName>
        <fullName evidence="3">Phage capsid family protein</fullName>
    </submittedName>
</protein>
<feature type="domain" description="Phage capsid-like C-terminal" evidence="2">
    <location>
        <begin position="15"/>
        <end position="291"/>
    </location>
</feature>
<name>A0A8U0LMZ1_BIFLI</name>
<reference evidence="3 4" key="1">
    <citation type="submission" date="2019-10" db="EMBL/GenBank/DDBJ databases">
        <authorList>
            <consortium name="Melissa Lawson"/>
            <person name="O'neill I."/>
        </authorList>
    </citation>
    <scope>NUCLEOTIDE SEQUENCE [LARGE SCALE GENOMIC DNA]</scope>
    <source>
        <strain evidence="3">LH_23</strain>
    </source>
</reference>
<evidence type="ECO:0000256" key="1">
    <source>
        <dbReference type="ARBA" id="ARBA00004328"/>
    </source>
</evidence>
<evidence type="ECO:0000259" key="2">
    <source>
        <dbReference type="Pfam" id="PF05065"/>
    </source>
</evidence>
<comment type="subcellular location">
    <subcellularLocation>
        <location evidence="1">Virion</location>
    </subcellularLocation>
</comment>
<accession>A0A8U0LMZ1</accession>
<dbReference type="Pfam" id="PF05065">
    <property type="entry name" value="Phage_capsid"/>
    <property type="match status" value="1"/>
</dbReference>
<dbReference type="Proteomes" id="UP000494246">
    <property type="component" value="Unassembled WGS sequence"/>
</dbReference>
<sequence>MASNVNSIITSSDLGGGLIPTEYATQIIQDAPKSSVSLTRMRQIRMSTRTRTQPVLDSKPIAYWVGGDTGLKQTTKMKWSGLSITAEELAAIVPIPEAVIADSGIPIWPEVMPRLISALGYKLDQATLFGVDKPSSFPDGIIPQAIAAHNTLTQGKDLAKDVASMGQKLAEQGFAMNGFASKPGLNWELIGLRNANGSPIYVPSLASGAPSTLYGFGLNEVDNGAWDTTKAVLLGADWSNFVVGIRQDITYKMLDQSVISDDNGKVILNLAQQDCVAMRVVFRVGFQIANPINDVQPDKTKRFPAYVIAPVTGTSVATGA</sequence>
<organism evidence="3 4">
    <name type="scientific">Bifidobacterium longum subsp. infantis</name>
    <dbReference type="NCBI Taxonomy" id="1682"/>
    <lineage>
        <taxon>Bacteria</taxon>
        <taxon>Bacillati</taxon>
        <taxon>Actinomycetota</taxon>
        <taxon>Actinomycetes</taxon>
        <taxon>Bifidobacteriales</taxon>
        <taxon>Bifidobacteriaceae</taxon>
        <taxon>Bifidobacterium</taxon>
    </lineage>
</organism>
<dbReference type="RefSeq" id="WP_234897937.1">
    <property type="nucleotide sequence ID" value="NZ_CABWKH010000027.1"/>
</dbReference>
<comment type="caution">
    <text evidence="3">The sequence shown here is derived from an EMBL/GenBank/DDBJ whole genome shotgun (WGS) entry which is preliminary data.</text>
</comment>
<dbReference type="Gene3D" id="3.30.2400.10">
    <property type="entry name" value="Major capsid protein gp5"/>
    <property type="match status" value="1"/>
</dbReference>
<dbReference type="InterPro" id="IPR024455">
    <property type="entry name" value="Phage_capsid"/>
</dbReference>
<dbReference type="InterPro" id="IPR054612">
    <property type="entry name" value="Phage_capsid-like_C"/>
</dbReference>
<evidence type="ECO:0000313" key="3">
    <source>
        <dbReference type="EMBL" id="VWQ38417.1"/>
    </source>
</evidence>
<dbReference type="Gene3D" id="3.30.2320.10">
    <property type="entry name" value="hypothetical protein PF0899 domain"/>
    <property type="match status" value="1"/>
</dbReference>